<evidence type="ECO:0008006" key="7">
    <source>
        <dbReference type="Google" id="ProtNLM"/>
    </source>
</evidence>
<protein>
    <recommendedName>
        <fullName evidence="7">Galactose oxidase</fullName>
    </recommendedName>
</protein>
<dbReference type="OrthoDB" id="10251809at2759"/>
<sequence length="440" mass="48796">MHHPFNLFKFIFCTLLFINSILCYDPSKRKFHNSVIIDDRLLIFNGITDTSTYSLELFYLDLSKSFDNNKLTWTSIPEGSLPVYTWVATAVLSLDNSTIYLYGGFMINKDTSDYDFSNLVYTYNYSTSTWSTPKPKLGGDTVPARQYIKGVIDNSGIIYIFGGYNVSNLTTNIGYLYNDMNILNTVSNTWTTLSISGDLPTICGEYTADILPSGIIVYIGGMEKVSYYAASFTLVNINKIKLFDTNKYEWSQMNATGDEIDSRICFTSVLTPDGYIIIFGGSTYATTDADLSSVNPKLAILNTNKNPFEWSIPSDSEINSPPSIYGHTANLYNDLMIITFGFNLDTQFFSSSGQVYLYNIKSNKWVTTFGPSPSPSPSSSPKPSTTPTLNSSSKALAIGLGTGIGGAVLVSCIFIAIFVYRRRADQLRQQPNILQIPSSN</sequence>
<keyword evidence="1" id="KW-0880">Kelch repeat</keyword>
<evidence type="ECO:0000313" key="5">
    <source>
        <dbReference type="EMBL" id="RHZ82475.1"/>
    </source>
</evidence>
<reference evidence="5 6" key="1">
    <citation type="submission" date="2018-08" db="EMBL/GenBank/DDBJ databases">
        <title>Genome and evolution of the arbuscular mycorrhizal fungus Diversispora epigaea (formerly Glomus versiforme) and its bacterial endosymbionts.</title>
        <authorList>
            <person name="Sun X."/>
            <person name="Fei Z."/>
            <person name="Harrison M."/>
        </authorList>
    </citation>
    <scope>NUCLEOTIDE SEQUENCE [LARGE SCALE GENOMIC DNA]</scope>
    <source>
        <strain evidence="5 6">IT104</strain>
    </source>
</reference>
<keyword evidence="3" id="KW-1133">Transmembrane helix</keyword>
<keyword evidence="3" id="KW-0812">Transmembrane</keyword>
<dbReference type="Proteomes" id="UP000266861">
    <property type="component" value="Unassembled WGS sequence"/>
</dbReference>
<dbReference type="PANTHER" id="PTHR46093:SF18">
    <property type="entry name" value="FIBRONECTIN TYPE-III DOMAIN-CONTAINING PROTEIN"/>
    <property type="match status" value="1"/>
</dbReference>
<evidence type="ECO:0000256" key="3">
    <source>
        <dbReference type="SAM" id="Phobius"/>
    </source>
</evidence>
<feature type="chain" id="PRO_5017419098" description="Galactose oxidase" evidence="4">
    <location>
        <begin position="24"/>
        <end position="440"/>
    </location>
</feature>
<dbReference type="InterPro" id="IPR015915">
    <property type="entry name" value="Kelch-typ_b-propeller"/>
</dbReference>
<keyword evidence="4" id="KW-0732">Signal</keyword>
<dbReference type="SUPFAM" id="SSF117281">
    <property type="entry name" value="Kelch motif"/>
    <property type="match status" value="1"/>
</dbReference>
<keyword evidence="2" id="KW-0677">Repeat</keyword>
<gene>
    <name evidence="5" type="ORF">Glove_109g246</name>
</gene>
<comment type="caution">
    <text evidence="5">The sequence shown here is derived from an EMBL/GenBank/DDBJ whole genome shotgun (WGS) entry which is preliminary data.</text>
</comment>
<evidence type="ECO:0000313" key="6">
    <source>
        <dbReference type="Proteomes" id="UP000266861"/>
    </source>
</evidence>
<feature type="signal peptide" evidence="4">
    <location>
        <begin position="1"/>
        <end position="23"/>
    </location>
</feature>
<feature type="transmembrane region" description="Helical" evidence="3">
    <location>
        <begin position="395"/>
        <end position="420"/>
    </location>
</feature>
<organism evidence="5 6">
    <name type="scientific">Diversispora epigaea</name>
    <dbReference type="NCBI Taxonomy" id="1348612"/>
    <lineage>
        <taxon>Eukaryota</taxon>
        <taxon>Fungi</taxon>
        <taxon>Fungi incertae sedis</taxon>
        <taxon>Mucoromycota</taxon>
        <taxon>Glomeromycotina</taxon>
        <taxon>Glomeromycetes</taxon>
        <taxon>Diversisporales</taxon>
        <taxon>Diversisporaceae</taxon>
        <taxon>Diversispora</taxon>
    </lineage>
</organism>
<evidence type="ECO:0000256" key="4">
    <source>
        <dbReference type="SAM" id="SignalP"/>
    </source>
</evidence>
<accession>A0A397J2F7</accession>
<name>A0A397J2F7_9GLOM</name>
<dbReference type="PANTHER" id="PTHR46093">
    <property type="entry name" value="ACYL-COA-BINDING DOMAIN-CONTAINING PROTEIN 5"/>
    <property type="match status" value="1"/>
</dbReference>
<evidence type="ECO:0000256" key="2">
    <source>
        <dbReference type="ARBA" id="ARBA00022737"/>
    </source>
</evidence>
<dbReference type="Gene3D" id="2.120.10.80">
    <property type="entry name" value="Kelch-type beta propeller"/>
    <property type="match status" value="2"/>
</dbReference>
<dbReference type="Pfam" id="PF24681">
    <property type="entry name" value="Kelch_KLHDC2_KLHL20_DRC7"/>
    <property type="match status" value="2"/>
</dbReference>
<dbReference type="EMBL" id="PQFF01000102">
    <property type="protein sequence ID" value="RHZ82475.1"/>
    <property type="molecule type" value="Genomic_DNA"/>
</dbReference>
<keyword evidence="6" id="KW-1185">Reference proteome</keyword>
<proteinExistence type="predicted"/>
<keyword evidence="3" id="KW-0472">Membrane</keyword>
<dbReference type="AlphaFoldDB" id="A0A397J2F7"/>
<evidence type="ECO:0000256" key="1">
    <source>
        <dbReference type="ARBA" id="ARBA00022441"/>
    </source>
</evidence>